<dbReference type="SUPFAM" id="SSF81342">
    <property type="entry name" value="Transmembrane di-heme cytochromes"/>
    <property type="match status" value="1"/>
</dbReference>
<keyword evidence="16" id="KW-1185">Reference proteome</keyword>
<keyword evidence="3" id="KW-0813">Transport</keyword>
<evidence type="ECO:0000256" key="2">
    <source>
        <dbReference type="ARBA" id="ARBA00004651"/>
    </source>
</evidence>
<evidence type="ECO:0000256" key="5">
    <source>
        <dbReference type="ARBA" id="ARBA00022617"/>
    </source>
</evidence>
<dbReference type="RefSeq" id="WP_187081174.1">
    <property type="nucleotide sequence ID" value="NZ_JACORU010000003.1"/>
</dbReference>
<dbReference type="GO" id="GO:0046872">
    <property type="term" value="F:metal ion binding"/>
    <property type="evidence" value="ECO:0007669"/>
    <property type="project" value="UniProtKB-KW"/>
</dbReference>
<proteinExistence type="inferred from homology"/>
<dbReference type="PANTHER" id="PTHR30529">
    <property type="entry name" value="CYTOCHROME B561"/>
    <property type="match status" value="1"/>
</dbReference>
<dbReference type="InterPro" id="IPR011577">
    <property type="entry name" value="Cyt_b561_bac/Ni-Hgenase"/>
</dbReference>
<comment type="similarity">
    <text evidence="12">Belongs to the cytochrome b561 family.</text>
</comment>
<dbReference type="InterPro" id="IPR052168">
    <property type="entry name" value="Cytochrome_b561_oxidase"/>
</dbReference>
<keyword evidence="8" id="KW-0249">Electron transport</keyword>
<evidence type="ECO:0000256" key="3">
    <source>
        <dbReference type="ARBA" id="ARBA00022448"/>
    </source>
</evidence>
<feature type="domain" description="Cytochrome b561 bacterial/Ni-hydrogenase" evidence="14">
    <location>
        <begin position="7"/>
        <end position="174"/>
    </location>
</feature>
<keyword evidence="6 13" id="KW-0812">Transmembrane</keyword>
<evidence type="ECO:0000256" key="10">
    <source>
        <dbReference type="ARBA" id="ARBA00023004"/>
    </source>
</evidence>
<comment type="cofactor">
    <cofactor evidence="1">
        <name>heme b</name>
        <dbReference type="ChEBI" id="CHEBI:60344"/>
    </cofactor>
</comment>
<evidence type="ECO:0000256" key="1">
    <source>
        <dbReference type="ARBA" id="ARBA00001970"/>
    </source>
</evidence>
<dbReference type="GO" id="GO:0020037">
    <property type="term" value="F:heme binding"/>
    <property type="evidence" value="ECO:0007669"/>
    <property type="project" value="TreeGrafter"/>
</dbReference>
<feature type="transmembrane region" description="Helical" evidence="13">
    <location>
        <begin position="141"/>
        <end position="165"/>
    </location>
</feature>
<keyword evidence="10" id="KW-0408">Iron</keyword>
<protein>
    <submittedName>
        <fullName evidence="15">Cytochrome b</fullName>
    </submittedName>
</protein>
<evidence type="ECO:0000256" key="7">
    <source>
        <dbReference type="ARBA" id="ARBA00022723"/>
    </source>
</evidence>
<keyword evidence="7" id="KW-0479">Metal-binding</keyword>
<dbReference type="Pfam" id="PF01292">
    <property type="entry name" value="Ni_hydr_CYTB"/>
    <property type="match status" value="1"/>
</dbReference>
<reference evidence="15" key="1">
    <citation type="submission" date="2020-08" db="EMBL/GenBank/DDBJ databases">
        <title>Ramlibacter sp. GTP1 16S ribosomal RNA gene genome sequencing and assembly.</title>
        <authorList>
            <person name="Kang M."/>
        </authorList>
    </citation>
    <scope>NUCLEOTIDE SEQUENCE</scope>
    <source>
        <strain evidence="15">GTP1</strain>
    </source>
</reference>
<evidence type="ECO:0000256" key="13">
    <source>
        <dbReference type="SAM" id="Phobius"/>
    </source>
</evidence>
<dbReference type="PANTHER" id="PTHR30529:SF1">
    <property type="entry name" value="CYTOCHROME B561 HOMOLOG 2"/>
    <property type="match status" value="1"/>
</dbReference>
<dbReference type="GO" id="GO:0022904">
    <property type="term" value="P:respiratory electron transport chain"/>
    <property type="evidence" value="ECO:0007669"/>
    <property type="project" value="InterPro"/>
</dbReference>
<dbReference type="EMBL" id="JACORU010000003">
    <property type="protein sequence ID" value="MBC5764695.1"/>
    <property type="molecule type" value="Genomic_DNA"/>
</dbReference>
<evidence type="ECO:0000256" key="9">
    <source>
        <dbReference type="ARBA" id="ARBA00022989"/>
    </source>
</evidence>
<feature type="transmembrane region" description="Helical" evidence="13">
    <location>
        <begin position="12"/>
        <end position="34"/>
    </location>
</feature>
<sequence length="178" mass="19702">MHDATFRYTRIAMLLHWVLAAALLYQLVLGWWMVDLPKSPPGLRAGWFNWHKSIGICIGIAVLLRMSWRVSHAAPSMDGLAAWERRAAEVSHAMLYVCMAVLPLSGYLGSVFSGYPVKFFGIVLPQWAAAWPAGKAFMGGLHYVTVWVFMALVAMHVGAAVLHAVRRDGVLKRMGLPA</sequence>
<evidence type="ECO:0000256" key="4">
    <source>
        <dbReference type="ARBA" id="ARBA00022475"/>
    </source>
</evidence>
<keyword evidence="9 13" id="KW-1133">Transmembrane helix</keyword>
<gene>
    <name evidence="15" type="ORF">H8R02_09560</name>
</gene>
<evidence type="ECO:0000256" key="12">
    <source>
        <dbReference type="ARBA" id="ARBA00037975"/>
    </source>
</evidence>
<keyword evidence="4" id="KW-1003">Cell membrane</keyword>
<dbReference type="GO" id="GO:0005886">
    <property type="term" value="C:plasma membrane"/>
    <property type="evidence" value="ECO:0007669"/>
    <property type="project" value="UniProtKB-SubCell"/>
</dbReference>
<accession>A0A923M7B3</accession>
<name>A0A923M7B3_9BURK</name>
<evidence type="ECO:0000256" key="11">
    <source>
        <dbReference type="ARBA" id="ARBA00023136"/>
    </source>
</evidence>
<keyword evidence="5" id="KW-0349">Heme</keyword>
<evidence type="ECO:0000256" key="8">
    <source>
        <dbReference type="ARBA" id="ARBA00022982"/>
    </source>
</evidence>
<evidence type="ECO:0000259" key="14">
    <source>
        <dbReference type="Pfam" id="PF01292"/>
    </source>
</evidence>
<feature type="transmembrane region" description="Helical" evidence="13">
    <location>
        <begin position="46"/>
        <end position="64"/>
    </location>
</feature>
<feature type="transmembrane region" description="Helical" evidence="13">
    <location>
        <begin position="93"/>
        <end position="115"/>
    </location>
</feature>
<keyword evidence="11 13" id="KW-0472">Membrane</keyword>
<evidence type="ECO:0000313" key="16">
    <source>
        <dbReference type="Proteomes" id="UP000596827"/>
    </source>
</evidence>
<evidence type="ECO:0000313" key="15">
    <source>
        <dbReference type="EMBL" id="MBC5764695.1"/>
    </source>
</evidence>
<dbReference type="GO" id="GO:0009055">
    <property type="term" value="F:electron transfer activity"/>
    <property type="evidence" value="ECO:0007669"/>
    <property type="project" value="InterPro"/>
</dbReference>
<comment type="subcellular location">
    <subcellularLocation>
        <location evidence="2">Cell membrane</location>
        <topology evidence="2">Multi-pass membrane protein</topology>
    </subcellularLocation>
</comment>
<comment type="caution">
    <text evidence="15">The sequence shown here is derived from an EMBL/GenBank/DDBJ whole genome shotgun (WGS) entry which is preliminary data.</text>
</comment>
<organism evidence="15 16">
    <name type="scientific">Ramlibacter albus</name>
    <dbReference type="NCBI Taxonomy" id="2079448"/>
    <lineage>
        <taxon>Bacteria</taxon>
        <taxon>Pseudomonadati</taxon>
        <taxon>Pseudomonadota</taxon>
        <taxon>Betaproteobacteria</taxon>
        <taxon>Burkholderiales</taxon>
        <taxon>Comamonadaceae</taxon>
        <taxon>Ramlibacter</taxon>
    </lineage>
</organism>
<dbReference type="InterPro" id="IPR016174">
    <property type="entry name" value="Di-haem_cyt_TM"/>
</dbReference>
<dbReference type="AlphaFoldDB" id="A0A923M7B3"/>
<dbReference type="Proteomes" id="UP000596827">
    <property type="component" value="Unassembled WGS sequence"/>
</dbReference>
<evidence type="ECO:0000256" key="6">
    <source>
        <dbReference type="ARBA" id="ARBA00022692"/>
    </source>
</evidence>